<dbReference type="InterPro" id="IPR013974">
    <property type="entry name" value="SAF"/>
</dbReference>
<dbReference type="RefSeq" id="WP_100673452.1">
    <property type="nucleotide sequence ID" value="NZ_NJGD01000011.1"/>
</dbReference>
<gene>
    <name evidence="2" type="primary">cpaB</name>
    <name evidence="2" type="ORF">CEJ86_22250</name>
</gene>
<feature type="domain" description="SAF" evidence="1">
    <location>
        <begin position="41"/>
        <end position="108"/>
    </location>
</feature>
<dbReference type="Pfam" id="PF16976">
    <property type="entry name" value="RcpC"/>
    <property type="match status" value="1"/>
</dbReference>
<evidence type="ECO:0000313" key="3">
    <source>
        <dbReference type="Proteomes" id="UP000231987"/>
    </source>
</evidence>
<dbReference type="CDD" id="cd11614">
    <property type="entry name" value="SAF_CpaB_FlgA_like"/>
    <property type="match status" value="1"/>
</dbReference>
<dbReference type="Pfam" id="PF08666">
    <property type="entry name" value="SAF"/>
    <property type="match status" value="1"/>
</dbReference>
<dbReference type="Proteomes" id="UP000231987">
    <property type="component" value="Unassembled WGS sequence"/>
</dbReference>
<dbReference type="AlphaFoldDB" id="A0A2J0YY94"/>
<reference evidence="2 3" key="1">
    <citation type="submission" date="2017-06" db="EMBL/GenBank/DDBJ databases">
        <title>Ensifer strains isolated from leguminous trees and herbs display diverse denitrification phenotypes with some acting as strong N2O sinks.</title>
        <authorList>
            <person name="Woliy K."/>
            <person name="Mania D."/>
            <person name="Bakken L.R."/>
            <person name="Frostegard A."/>
        </authorList>
    </citation>
    <scope>NUCLEOTIDE SEQUENCE [LARGE SCALE GENOMIC DNA]</scope>
    <source>
        <strain evidence="2 3">AC50a</strain>
    </source>
</reference>
<dbReference type="InterPro" id="IPR017592">
    <property type="entry name" value="Pilus_assmbl_Flp-typ_CpaB"/>
</dbReference>
<organism evidence="2 3">
    <name type="scientific">Rhizobium meliloti</name>
    <name type="common">Ensifer meliloti</name>
    <name type="synonym">Sinorhizobium meliloti</name>
    <dbReference type="NCBI Taxonomy" id="382"/>
    <lineage>
        <taxon>Bacteria</taxon>
        <taxon>Pseudomonadati</taxon>
        <taxon>Pseudomonadota</taxon>
        <taxon>Alphaproteobacteria</taxon>
        <taxon>Hyphomicrobiales</taxon>
        <taxon>Rhizobiaceae</taxon>
        <taxon>Sinorhizobium/Ensifer group</taxon>
        <taxon>Sinorhizobium</taxon>
    </lineage>
</organism>
<evidence type="ECO:0000259" key="1">
    <source>
        <dbReference type="SMART" id="SM00858"/>
    </source>
</evidence>
<dbReference type="NCBIfam" id="TIGR03177">
    <property type="entry name" value="pilus_cpaB"/>
    <property type="match status" value="1"/>
</dbReference>
<dbReference type="EMBL" id="NJGD01000011">
    <property type="protein sequence ID" value="PJR13124.1"/>
    <property type="molecule type" value="Genomic_DNA"/>
</dbReference>
<name>A0A2J0YY94_RHIML</name>
<sequence length="263" mass="27324">MIRIVILLLALASGGAAFWLALGVGDEPAVEVAEVREAPSQEVLVAAAELKRGAAIDESHLRWQPWEGEIPPVFISRSSRPDATTALKGSLALSDFVAGEPIREDKLAQRGTGYLSSLLPSGKRAIAVRVTAESTAGGFILPNDHVDVVHTAARPDASGDAGKVVSRAILSNIRVLAVDQTVSQAADGTSVIGKTATLEVDPEQIAAVAAAEASGTVSLALRAITDNHEASAVESEGTRRGVVRFFNGGRMSMVEVPSRSDGS</sequence>
<dbReference type="InterPro" id="IPR031571">
    <property type="entry name" value="RcpC_dom"/>
</dbReference>
<protein>
    <submittedName>
        <fullName evidence="2">Flp pilus assembly protein CpaB</fullName>
    </submittedName>
</protein>
<evidence type="ECO:0000313" key="2">
    <source>
        <dbReference type="EMBL" id="PJR13124.1"/>
    </source>
</evidence>
<dbReference type="SMART" id="SM00858">
    <property type="entry name" value="SAF"/>
    <property type="match status" value="1"/>
</dbReference>
<comment type="caution">
    <text evidence="2">The sequence shown here is derived from an EMBL/GenBank/DDBJ whole genome shotgun (WGS) entry which is preliminary data.</text>
</comment>
<accession>A0A2J0YY94</accession>
<proteinExistence type="predicted"/>